<reference evidence="11" key="1">
    <citation type="journal article" date="2014" name="Science">
        <title>Nonhuman genetics. Genomic basis for the convergent evolution of electric organs.</title>
        <authorList>
            <person name="Gallant J.R."/>
            <person name="Traeger L.L."/>
            <person name="Volkening J.D."/>
            <person name="Moffett H."/>
            <person name="Chen P.H."/>
            <person name="Novina C.D."/>
            <person name="Phillips G.N.Jr."/>
            <person name="Anand R."/>
            <person name="Wells G.B."/>
            <person name="Pinch M."/>
            <person name="Guth R."/>
            <person name="Unguez G.A."/>
            <person name="Albert J.S."/>
            <person name="Zakon H.H."/>
            <person name="Samanta M.P."/>
            <person name="Sussman M.R."/>
        </authorList>
    </citation>
    <scope>NUCLEOTIDE SEQUENCE [LARGE SCALE GENOMIC DNA]</scope>
</reference>
<dbReference type="Ensembl" id="ENSEEET00000052535.2">
    <property type="protein sequence ID" value="ENSEEEP00000051972.2"/>
    <property type="gene ID" value="ENSEEEG00000024385.2"/>
</dbReference>
<protein>
    <recommendedName>
        <fullName evidence="2">acetate--CoA ligase</fullName>
        <ecNumber evidence="2">6.2.1.1</ecNumber>
    </recommendedName>
</protein>
<dbReference type="InterPro" id="IPR045851">
    <property type="entry name" value="AMP-bd_C_sf"/>
</dbReference>
<reference evidence="11" key="2">
    <citation type="journal article" date="2017" name="Sci. Adv.">
        <title>A tail of two voltages: Proteomic comparison of the three electric organs of the electric eel.</title>
        <authorList>
            <person name="Traeger L.L."/>
            <person name="Sabat G."/>
            <person name="Barrett-Wilt G.A."/>
            <person name="Wells G.B."/>
            <person name="Sussman M.R."/>
        </authorList>
    </citation>
    <scope>NUCLEOTIDE SEQUENCE [LARGE SCALE GENOMIC DNA]</scope>
</reference>
<dbReference type="Pfam" id="PF00501">
    <property type="entry name" value="AMP-binding"/>
    <property type="match status" value="1"/>
</dbReference>
<dbReference type="InterPro" id="IPR000873">
    <property type="entry name" value="AMP-dep_synth/lig_dom"/>
</dbReference>
<evidence type="ECO:0000259" key="9">
    <source>
        <dbReference type="Pfam" id="PF13193"/>
    </source>
</evidence>
<keyword evidence="4" id="KW-0547">Nucleotide-binding</keyword>
<dbReference type="InterPro" id="IPR025110">
    <property type="entry name" value="AMP-bd_C"/>
</dbReference>
<dbReference type="GO" id="GO:0006085">
    <property type="term" value="P:acetyl-CoA biosynthetic process"/>
    <property type="evidence" value="ECO:0007669"/>
    <property type="project" value="TreeGrafter"/>
</dbReference>
<dbReference type="GO" id="GO:0005737">
    <property type="term" value="C:cytoplasm"/>
    <property type="evidence" value="ECO:0007669"/>
    <property type="project" value="TreeGrafter"/>
</dbReference>
<evidence type="ECO:0000259" key="8">
    <source>
        <dbReference type="Pfam" id="PF00501"/>
    </source>
</evidence>
<keyword evidence="5" id="KW-0067">ATP-binding</keyword>
<name>A0A4W4HKI8_ELEEL</name>
<dbReference type="Gene3D" id="3.30.300.30">
    <property type="match status" value="1"/>
</dbReference>
<feature type="domain" description="AMP-binding enzyme C-terminal" evidence="9">
    <location>
        <begin position="437"/>
        <end position="515"/>
    </location>
</feature>
<evidence type="ECO:0000256" key="2">
    <source>
        <dbReference type="ARBA" id="ARBA00013275"/>
    </source>
</evidence>
<dbReference type="AlphaFoldDB" id="A0A4W4HKI8"/>
<dbReference type="Gene3D" id="3.40.50.12780">
    <property type="entry name" value="N-terminal domain of ligase-like"/>
    <property type="match status" value="1"/>
</dbReference>
<evidence type="ECO:0000256" key="3">
    <source>
        <dbReference type="ARBA" id="ARBA00022598"/>
    </source>
</evidence>
<dbReference type="PROSITE" id="PS00455">
    <property type="entry name" value="AMP_BINDING"/>
    <property type="match status" value="1"/>
</dbReference>
<evidence type="ECO:0000256" key="7">
    <source>
        <dbReference type="SAM" id="MobiDB-lite"/>
    </source>
</evidence>
<evidence type="ECO:0000256" key="1">
    <source>
        <dbReference type="ARBA" id="ARBA00006432"/>
    </source>
</evidence>
<sequence length="556" mass="61839">MALILVSNSSHPLSECAPWYSSSQAWRVLVSRGFAGLVASHLCLQERGRPPAEEGNEPGDEKTVTYRELLEQVCKFANVLKSQGVKKGDRVSIYMPMVIELVVAMLACARIGAVHSIVFAGFSAESLCERIIDSQCSLLITAGKKKVDLCWHTLMEEASNECEPVWCESEDPLFILYTSGSTGKPKGVLHTVSGYMLYTAATFKLVFDYHPDDIYWCTADIGWITGHSYITYGPLANGASSVLFEGLPTYPDVSRMWQIVDKYQVSKFYTAPTAIRLLMKYGTEPVHKCKRTSLKILGTVGEPINPEAWQWFYSVVGDKRCPVVDTFWQTETVSSCSSSLYELTFPFFGVVPAILNESGEELEGPSEGYLVFKQPWPGVMRTVYGNHERFEATYFKKFPGYYVTGDGCRRDKDGYYWITGRIDDMLNVSGHLLSTAEVESALVEHQAVAEAAVVGTPHPVKGESLYCFVTLADGISYTAALEAELRQQVRERIGAIATPDYIQNAPGLPKTRSGKIMRRVLRKIASNQRDMGDVSTLADSTATKDNKQQRKQLLQL</sequence>
<dbReference type="EC" id="6.2.1.1" evidence="2"/>
<dbReference type="Pfam" id="PF13193">
    <property type="entry name" value="AMP-binding_C"/>
    <property type="match status" value="1"/>
</dbReference>
<organism evidence="10 11">
    <name type="scientific">Electrophorus electricus</name>
    <name type="common">Electric eel</name>
    <name type="synonym">Gymnotus electricus</name>
    <dbReference type="NCBI Taxonomy" id="8005"/>
    <lineage>
        <taxon>Eukaryota</taxon>
        <taxon>Metazoa</taxon>
        <taxon>Chordata</taxon>
        <taxon>Craniata</taxon>
        <taxon>Vertebrata</taxon>
        <taxon>Euteleostomi</taxon>
        <taxon>Actinopterygii</taxon>
        <taxon>Neopterygii</taxon>
        <taxon>Teleostei</taxon>
        <taxon>Ostariophysi</taxon>
        <taxon>Gymnotiformes</taxon>
        <taxon>Gymnotoidei</taxon>
        <taxon>Gymnotidae</taxon>
        <taxon>Electrophorus</taxon>
    </lineage>
</organism>
<reference evidence="10" key="5">
    <citation type="submission" date="2025-09" db="UniProtKB">
        <authorList>
            <consortium name="Ensembl"/>
        </authorList>
    </citation>
    <scope>IDENTIFICATION</scope>
</reference>
<dbReference type="SUPFAM" id="SSF56801">
    <property type="entry name" value="Acetyl-CoA synthetase-like"/>
    <property type="match status" value="1"/>
</dbReference>
<feature type="domain" description="AMP-dependent synthetase/ligase" evidence="8">
    <location>
        <begin position="59"/>
        <end position="382"/>
    </location>
</feature>
<comment type="similarity">
    <text evidence="1">Belongs to the ATP-dependent AMP-binding enzyme family.</text>
</comment>
<dbReference type="PANTHER" id="PTHR24095">
    <property type="entry name" value="ACETYL-COENZYME A SYNTHETASE"/>
    <property type="match status" value="1"/>
</dbReference>
<evidence type="ECO:0000256" key="6">
    <source>
        <dbReference type="ARBA" id="ARBA00023098"/>
    </source>
</evidence>
<evidence type="ECO:0000313" key="11">
    <source>
        <dbReference type="Proteomes" id="UP000314983"/>
    </source>
</evidence>
<keyword evidence="11" id="KW-1185">Reference proteome</keyword>
<keyword evidence="3" id="KW-0436">Ligase</keyword>
<proteinExistence type="inferred from homology"/>
<evidence type="ECO:0000256" key="4">
    <source>
        <dbReference type="ARBA" id="ARBA00022741"/>
    </source>
</evidence>
<evidence type="ECO:0000313" key="10">
    <source>
        <dbReference type="Ensembl" id="ENSEEEP00000051972.2"/>
    </source>
</evidence>
<dbReference type="Proteomes" id="UP000314983">
    <property type="component" value="Chromosome 24"/>
</dbReference>
<reference evidence="10" key="4">
    <citation type="submission" date="2025-08" db="UniProtKB">
        <authorList>
            <consortium name="Ensembl"/>
        </authorList>
    </citation>
    <scope>IDENTIFICATION</scope>
</reference>
<dbReference type="GO" id="GO:0005524">
    <property type="term" value="F:ATP binding"/>
    <property type="evidence" value="ECO:0007669"/>
    <property type="project" value="UniProtKB-KW"/>
</dbReference>
<dbReference type="InterPro" id="IPR042099">
    <property type="entry name" value="ANL_N_sf"/>
</dbReference>
<dbReference type="OMA" id="MIGHYIT"/>
<dbReference type="PANTHER" id="PTHR24095:SF126">
    <property type="entry name" value="ACETYL-COENZYME A SYNTHETASE, CYTOPLASMIC"/>
    <property type="match status" value="1"/>
</dbReference>
<accession>A0A4W4HKI8</accession>
<dbReference type="FunFam" id="3.30.300.30:FF:000004">
    <property type="entry name" value="Acetyl-coenzyme A synthetase"/>
    <property type="match status" value="1"/>
</dbReference>
<evidence type="ECO:0000256" key="5">
    <source>
        <dbReference type="ARBA" id="ARBA00022840"/>
    </source>
</evidence>
<reference evidence="10" key="3">
    <citation type="submission" date="2020-05" db="EMBL/GenBank/DDBJ databases">
        <title>Electrophorus electricus (electric eel) genome, fEleEle1, primary haplotype.</title>
        <authorList>
            <person name="Myers G."/>
            <person name="Meyer A."/>
            <person name="Fedrigo O."/>
            <person name="Formenti G."/>
            <person name="Rhie A."/>
            <person name="Tracey A."/>
            <person name="Sims Y."/>
            <person name="Jarvis E.D."/>
        </authorList>
    </citation>
    <scope>NUCLEOTIDE SEQUENCE [LARGE SCALE GENOMIC DNA]</scope>
</reference>
<keyword evidence="6" id="KW-0443">Lipid metabolism</keyword>
<dbReference type="InterPro" id="IPR020845">
    <property type="entry name" value="AMP-binding_CS"/>
</dbReference>
<dbReference type="CDD" id="cd05966">
    <property type="entry name" value="ACS"/>
    <property type="match status" value="1"/>
</dbReference>
<dbReference type="GO" id="GO:0006629">
    <property type="term" value="P:lipid metabolic process"/>
    <property type="evidence" value="ECO:0007669"/>
    <property type="project" value="UniProtKB-KW"/>
</dbReference>
<gene>
    <name evidence="10" type="primary">ACSS2</name>
</gene>
<feature type="region of interest" description="Disordered" evidence="7">
    <location>
        <begin position="532"/>
        <end position="556"/>
    </location>
</feature>
<dbReference type="GO" id="GO:0003987">
    <property type="term" value="F:acetate-CoA ligase activity"/>
    <property type="evidence" value="ECO:0007669"/>
    <property type="project" value="UniProtKB-EC"/>
</dbReference>
<dbReference type="GeneTree" id="ENSGT00940000156358"/>